<evidence type="ECO:0000313" key="3">
    <source>
        <dbReference type="Proteomes" id="UP000092574"/>
    </source>
</evidence>
<organism evidence="2 3">
    <name type="scientific">Blautia pseudococcoides</name>
    <dbReference type="NCBI Taxonomy" id="1796616"/>
    <lineage>
        <taxon>Bacteria</taxon>
        <taxon>Bacillati</taxon>
        <taxon>Bacillota</taxon>
        <taxon>Clostridia</taxon>
        <taxon>Lachnospirales</taxon>
        <taxon>Lachnospiraceae</taxon>
        <taxon>Blautia</taxon>
    </lineage>
</organism>
<dbReference type="KEGG" id="byl:A4V09_01440"/>
<evidence type="ECO:0000256" key="1">
    <source>
        <dbReference type="SAM" id="MobiDB-lite"/>
    </source>
</evidence>
<name>A0A1C7I4D3_9FIRM</name>
<evidence type="ECO:0000313" key="2">
    <source>
        <dbReference type="EMBL" id="ANU74537.1"/>
    </source>
</evidence>
<gene>
    <name evidence="2" type="ORF">A4V09_01440</name>
</gene>
<feature type="region of interest" description="Disordered" evidence="1">
    <location>
        <begin position="14"/>
        <end position="34"/>
    </location>
</feature>
<protein>
    <submittedName>
        <fullName evidence="2">Uncharacterized protein</fullName>
    </submittedName>
</protein>
<sequence length="73" mass="8164">MLLEELIKSAEKKAGAEGLDKGRMEGISKERSEEQNRYSGLILRLAKDGRSDLIVKAASDAHLLDALYQEYKL</sequence>
<dbReference type="RefSeq" id="WP_065540768.1">
    <property type="nucleotide sequence ID" value="NZ_CP015405.2"/>
</dbReference>
<accession>A0A1C7I4D3</accession>
<dbReference type="STRING" id="1796616.A4V09_01440"/>
<keyword evidence="3" id="KW-1185">Reference proteome</keyword>
<dbReference type="EMBL" id="CP015405">
    <property type="protein sequence ID" value="ANU74537.1"/>
    <property type="molecule type" value="Genomic_DNA"/>
</dbReference>
<reference evidence="2" key="1">
    <citation type="submission" date="2017-04" db="EMBL/GenBank/DDBJ databases">
        <title>Complete Genome Sequences of Twelve Strains of a Stable Defined Moderately Diverse Mouse Microbiota 2 (sDMDMm2).</title>
        <authorList>
            <person name="Uchimura Y."/>
            <person name="Wyss M."/>
            <person name="Brugiroux S."/>
            <person name="Limenitakis J.P."/>
            <person name="Stecher B."/>
            <person name="McCoy K.D."/>
            <person name="Macpherson A.J."/>
        </authorList>
    </citation>
    <scope>NUCLEOTIDE SEQUENCE</scope>
    <source>
        <strain evidence="2">YL58</strain>
    </source>
</reference>
<dbReference type="OrthoDB" id="2973070at2"/>
<dbReference type="Proteomes" id="UP000092574">
    <property type="component" value="Chromosome"/>
</dbReference>
<dbReference type="AlphaFoldDB" id="A0A1C7I4D3"/>
<proteinExistence type="predicted"/>